<evidence type="ECO:0000256" key="2">
    <source>
        <dbReference type="ARBA" id="ARBA00008806"/>
    </source>
</evidence>
<proteinExistence type="inferred from homology"/>
<dbReference type="Proteomes" id="UP000199555">
    <property type="component" value="Unassembled WGS sequence"/>
</dbReference>
<comment type="similarity">
    <text evidence="2">Belongs to the VirD4/TraG family.</text>
</comment>
<dbReference type="AlphaFoldDB" id="A0A1G9NAQ0"/>
<name>A0A1G9NAQ0_9RHOB</name>
<dbReference type="EMBL" id="FNGE01000028">
    <property type="protein sequence ID" value="SDL83509.1"/>
    <property type="molecule type" value="Genomic_DNA"/>
</dbReference>
<dbReference type="InterPro" id="IPR027417">
    <property type="entry name" value="P-loop_NTPase"/>
</dbReference>
<dbReference type="Gene3D" id="3.40.50.300">
    <property type="entry name" value="P-loop containing nucleotide triphosphate hydrolases"/>
    <property type="match status" value="1"/>
</dbReference>
<evidence type="ECO:0000256" key="6">
    <source>
        <dbReference type="ARBA" id="ARBA00023136"/>
    </source>
</evidence>
<dbReference type="GO" id="GO:0005886">
    <property type="term" value="C:plasma membrane"/>
    <property type="evidence" value="ECO:0007669"/>
    <property type="project" value="UniProtKB-SubCell"/>
</dbReference>
<feature type="region of interest" description="Disordered" evidence="7">
    <location>
        <begin position="383"/>
        <end position="406"/>
    </location>
</feature>
<feature type="transmembrane region" description="Helical" evidence="8">
    <location>
        <begin position="60"/>
        <end position="82"/>
    </location>
</feature>
<dbReference type="Pfam" id="PF02534">
    <property type="entry name" value="T4SS-DNA_transf"/>
    <property type="match status" value="1"/>
</dbReference>
<evidence type="ECO:0000256" key="7">
    <source>
        <dbReference type="SAM" id="MobiDB-lite"/>
    </source>
</evidence>
<dbReference type="PANTHER" id="PTHR37937">
    <property type="entry name" value="CONJUGATIVE TRANSFER: DNA TRANSPORT"/>
    <property type="match status" value="1"/>
</dbReference>
<dbReference type="PANTHER" id="PTHR37937:SF1">
    <property type="entry name" value="CONJUGATIVE TRANSFER: DNA TRANSPORT"/>
    <property type="match status" value="1"/>
</dbReference>
<keyword evidence="6 8" id="KW-0472">Membrane</keyword>
<feature type="compositionally biased region" description="Low complexity" evidence="7">
    <location>
        <begin position="386"/>
        <end position="402"/>
    </location>
</feature>
<evidence type="ECO:0000256" key="1">
    <source>
        <dbReference type="ARBA" id="ARBA00004651"/>
    </source>
</evidence>
<dbReference type="RefSeq" id="WP_090757368.1">
    <property type="nucleotide sequence ID" value="NZ_FNGE01000028.1"/>
</dbReference>
<evidence type="ECO:0000256" key="3">
    <source>
        <dbReference type="ARBA" id="ARBA00022475"/>
    </source>
</evidence>
<keyword evidence="3" id="KW-1003">Cell membrane</keyword>
<keyword evidence="4 8" id="KW-0812">Transmembrane</keyword>
<dbReference type="CDD" id="cd01127">
    <property type="entry name" value="TrwB_TraG_TraD_VirD4"/>
    <property type="match status" value="1"/>
</dbReference>
<keyword evidence="5 8" id="KW-1133">Transmembrane helix</keyword>
<dbReference type="InterPro" id="IPR051539">
    <property type="entry name" value="T4SS-coupling_protein"/>
</dbReference>
<evidence type="ECO:0000256" key="8">
    <source>
        <dbReference type="SAM" id="Phobius"/>
    </source>
</evidence>
<sequence>MIRSVFGFLVLLGTLAIAVPWALLVLAFGLVLAFVLITFGFVFGQMLIFGLDTIDEPNSLFGWLGYALCVLTGWALVLSLWAEHFGIARLFARTRDSHGSARLASKAERRDLAKSDKGLLIGRDADSGRLLRYDGPAHLLTLAPTRAGKGVGTVIPNLLLVPRPMLVIDPKGENARITHEARARLGPVHVLDPFGVTGLPSAAYNPLARLAPDSLDLGEDAASLAEALVMDPPGETGDAHWNEEAKALLAGLILFVAVHEAKDRRTLASVREYLTLPPEQFRALLGLMQESPGAGGLIARAANRHLGKADREAAGVLSSAQRHTHFLDSPRIAASLARSDFSFASLRHEVASVFLVLPPNRLDAYSRWLRLLVSQALSEIARDAETAQGAPEAPGAAQKPQEGSPTLREPTLFLLDEFAALGRLEAVERAMGLMAGYGLQLWPILQDLSQLRALYGPRANTFVANAGVLQCFGVNDYETAKALSQLMGQMTTGYTTRSHGSDDNYSITHQLTGRDLLTPDEIMQMSPHLQLLRLQGRPMILARKLRYHADPEFRGLFPPQSAT</sequence>
<evidence type="ECO:0000256" key="5">
    <source>
        <dbReference type="ARBA" id="ARBA00022989"/>
    </source>
</evidence>
<dbReference type="OrthoDB" id="9759295at2"/>
<organism evidence="9 10">
    <name type="scientific">Paracoccus chinensis</name>
    <dbReference type="NCBI Taxonomy" id="525640"/>
    <lineage>
        <taxon>Bacteria</taxon>
        <taxon>Pseudomonadati</taxon>
        <taxon>Pseudomonadota</taxon>
        <taxon>Alphaproteobacteria</taxon>
        <taxon>Rhodobacterales</taxon>
        <taxon>Paracoccaceae</taxon>
        <taxon>Paracoccus</taxon>
    </lineage>
</organism>
<evidence type="ECO:0000256" key="4">
    <source>
        <dbReference type="ARBA" id="ARBA00022692"/>
    </source>
</evidence>
<accession>A0A1G9NAQ0</accession>
<reference evidence="10" key="1">
    <citation type="submission" date="2016-10" db="EMBL/GenBank/DDBJ databases">
        <authorList>
            <person name="Varghese N."/>
            <person name="Submissions S."/>
        </authorList>
    </citation>
    <scope>NUCLEOTIDE SEQUENCE [LARGE SCALE GENOMIC DNA]</scope>
    <source>
        <strain evidence="10">CGMCC 1.7655</strain>
    </source>
</reference>
<gene>
    <name evidence="9" type="ORF">SAMN04487971_1288</name>
</gene>
<evidence type="ECO:0000313" key="10">
    <source>
        <dbReference type="Proteomes" id="UP000199555"/>
    </source>
</evidence>
<comment type="subcellular location">
    <subcellularLocation>
        <location evidence="1">Cell membrane</location>
        <topology evidence="1">Multi-pass membrane protein</topology>
    </subcellularLocation>
</comment>
<protein>
    <submittedName>
        <fullName evidence="9">Type IV secretion system protein VirD4</fullName>
    </submittedName>
</protein>
<keyword evidence="10" id="KW-1185">Reference proteome</keyword>
<dbReference type="SUPFAM" id="SSF52540">
    <property type="entry name" value="P-loop containing nucleoside triphosphate hydrolases"/>
    <property type="match status" value="1"/>
</dbReference>
<dbReference type="InterPro" id="IPR003688">
    <property type="entry name" value="TraG/VirD4"/>
</dbReference>
<feature type="transmembrane region" description="Helical" evidence="8">
    <location>
        <begin position="26"/>
        <end position="48"/>
    </location>
</feature>
<dbReference type="STRING" id="525640.SAMN04487971_1288"/>
<evidence type="ECO:0000313" key="9">
    <source>
        <dbReference type="EMBL" id="SDL83509.1"/>
    </source>
</evidence>